<name>A0ABS8T5S1_DATST</name>
<protein>
    <submittedName>
        <fullName evidence="2">Uncharacterized protein</fullName>
    </submittedName>
</protein>
<accession>A0ABS8T5S1</accession>
<evidence type="ECO:0000313" key="2">
    <source>
        <dbReference type="EMBL" id="MCD7465932.1"/>
    </source>
</evidence>
<evidence type="ECO:0000256" key="1">
    <source>
        <dbReference type="SAM" id="MobiDB-lite"/>
    </source>
</evidence>
<dbReference type="EMBL" id="JACEIK010001097">
    <property type="protein sequence ID" value="MCD7465932.1"/>
    <property type="molecule type" value="Genomic_DNA"/>
</dbReference>
<comment type="caution">
    <text evidence="2">The sequence shown here is derived from an EMBL/GenBank/DDBJ whole genome shotgun (WGS) entry which is preliminary data.</text>
</comment>
<evidence type="ECO:0000313" key="3">
    <source>
        <dbReference type="Proteomes" id="UP000823775"/>
    </source>
</evidence>
<reference evidence="2 3" key="1">
    <citation type="journal article" date="2021" name="BMC Genomics">
        <title>Datura genome reveals duplications of psychoactive alkaloid biosynthetic genes and high mutation rate following tissue culture.</title>
        <authorList>
            <person name="Rajewski A."/>
            <person name="Carter-House D."/>
            <person name="Stajich J."/>
            <person name="Litt A."/>
        </authorList>
    </citation>
    <scope>NUCLEOTIDE SEQUENCE [LARGE SCALE GENOMIC DNA]</scope>
    <source>
        <strain evidence="2">AR-01</strain>
    </source>
</reference>
<dbReference type="Proteomes" id="UP000823775">
    <property type="component" value="Unassembled WGS sequence"/>
</dbReference>
<proteinExistence type="predicted"/>
<keyword evidence="3" id="KW-1185">Reference proteome</keyword>
<gene>
    <name evidence="2" type="ORF">HAX54_002151</name>
</gene>
<organism evidence="2 3">
    <name type="scientific">Datura stramonium</name>
    <name type="common">Jimsonweed</name>
    <name type="synonym">Common thornapple</name>
    <dbReference type="NCBI Taxonomy" id="4076"/>
    <lineage>
        <taxon>Eukaryota</taxon>
        <taxon>Viridiplantae</taxon>
        <taxon>Streptophyta</taxon>
        <taxon>Embryophyta</taxon>
        <taxon>Tracheophyta</taxon>
        <taxon>Spermatophyta</taxon>
        <taxon>Magnoliopsida</taxon>
        <taxon>eudicotyledons</taxon>
        <taxon>Gunneridae</taxon>
        <taxon>Pentapetalae</taxon>
        <taxon>asterids</taxon>
        <taxon>lamiids</taxon>
        <taxon>Solanales</taxon>
        <taxon>Solanaceae</taxon>
        <taxon>Solanoideae</taxon>
        <taxon>Datureae</taxon>
        <taxon>Datura</taxon>
    </lineage>
</organism>
<feature type="region of interest" description="Disordered" evidence="1">
    <location>
        <begin position="81"/>
        <end position="114"/>
    </location>
</feature>
<sequence>MGYERQFSKLKNTMGYGEGVLQIGVYDTFNVFLDFTNEDDFNTVWYRRVIEIKGIKLGHNVMNYRVLERIRENADKEIKKSMDNMEVRNSKEDGCNNTEKDQNEMKADEKANKD</sequence>